<name>A0A8J5LCG2_ZINOF</name>
<protein>
    <submittedName>
        <fullName evidence="3">Uncharacterized protein</fullName>
    </submittedName>
</protein>
<keyword evidence="4" id="KW-1185">Reference proteome</keyword>
<evidence type="ECO:0000313" key="3">
    <source>
        <dbReference type="EMBL" id="KAG6523363.1"/>
    </source>
</evidence>
<reference evidence="3 4" key="1">
    <citation type="submission" date="2020-08" db="EMBL/GenBank/DDBJ databases">
        <title>Plant Genome Project.</title>
        <authorList>
            <person name="Zhang R.-G."/>
        </authorList>
    </citation>
    <scope>NUCLEOTIDE SEQUENCE [LARGE SCALE GENOMIC DNA]</scope>
    <source>
        <tissue evidence="3">Rhizome</tissue>
    </source>
</reference>
<accession>A0A8J5LCG2</accession>
<feature type="region of interest" description="Disordered" evidence="1">
    <location>
        <begin position="147"/>
        <end position="191"/>
    </location>
</feature>
<dbReference type="EMBL" id="JACMSC010000004">
    <property type="protein sequence ID" value="KAG6523363.1"/>
    <property type="molecule type" value="Genomic_DNA"/>
</dbReference>
<keyword evidence="2" id="KW-0732">Signal</keyword>
<feature type="signal peptide" evidence="2">
    <location>
        <begin position="1"/>
        <end position="29"/>
    </location>
</feature>
<evidence type="ECO:0000313" key="4">
    <source>
        <dbReference type="Proteomes" id="UP000734854"/>
    </source>
</evidence>
<comment type="caution">
    <text evidence="3">The sequence shown here is derived from an EMBL/GenBank/DDBJ whole genome shotgun (WGS) entry which is preliminary data.</text>
</comment>
<feature type="compositionally biased region" description="Low complexity" evidence="1">
    <location>
        <begin position="159"/>
        <end position="175"/>
    </location>
</feature>
<dbReference type="Proteomes" id="UP000734854">
    <property type="component" value="Unassembled WGS sequence"/>
</dbReference>
<evidence type="ECO:0000256" key="1">
    <source>
        <dbReference type="SAM" id="MobiDB-lite"/>
    </source>
</evidence>
<gene>
    <name evidence="3" type="ORF">ZIOFF_013219</name>
</gene>
<feature type="chain" id="PRO_5035310722" evidence="2">
    <location>
        <begin position="30"/>
        <end position="191"/>
    </location>
</feature>
<organism evidence="3 4">
    <name type="scientific">Zingiber officinale</name>
    <name type="common">Ginger</name>
    <name type="synonym">Amomum zingiber</name>
    <dbReference type="NCBI Taxonomy" id="94328"/>
    <lineage>
        <taxon>Eukaryota</taxon>
        <taxon>Viridiplantae</taxon>
        <taxon>Streptophyta</taxon>
        <taxon>Embryophyta</taxon>
        <taxon>Tracheophyta</taxon>
        <taxon>Spermatophyta</taxon>
        <taxon>Magnoliopsida</taxon>
        <taxon>Liliopsida</taxon>
        <taxon>Zingiberales</taxon>
        <taxon>Zingiberaceae</taxon>
        <taxon>Zingiber</taxon>
    </lineage>
</organism>
<feature type="compositionally biased region" description="Polar residues" evidence="1">
    <location>
        <begin position="180"/>
        <end position="191"/>
    </location>
</feature>
<proteinExistence type="predicted"/>
<dbReference type="AlphaFoldDB" id="A0A8J5LCG2"/>
<evidence type="ECO:0000256" key="2">
    <source>
        <dbReference type="SAM" id="SignalP"/>
    </source>
</evidence>
<sequence length="191" mass="20997">MTHPDLPRLLALQLCLVLLPPPDLPGVRALRIQPLRDHRQPEQPYSVRSGGAEKGTAVYDIKTKIIGYLNIPDNEDDLVFTFNRGSAFRLLVQTYPFRSYKKLLTMFDRHSLRKQISGKRRRRKNSAQSRVTGAKYLASRLASLSCSPNPTAGSPIPPLTASSAPSGAATPSALPRLALSKSTPMLHTEAT</sequence>